<reference evidence="1 2" key="1">
    <citation type="submission" date="2019-03" db="EMBL/GenBank/DDBJ databases">
        <title>Genomic Encyclopedia of Archaeal and Bacterial Type Strains, Phase II (KMG-II): from individual species to whole genera.</title>
        <authorList>
            <person name="Goeker M."/>
        </authorList>
    </citation>
    <scope>NUCLEOTIDE SEQUENCE [LARGE SCALE GENOMIC DNA]</scope>
    <source>
        <strain evidence="1 2">DSM 19034</strain>
    </source>
</reference>
<accession>A0A4R6IIW5</accession>
<gene>
    <name evidence="1" type="ORF">CLV32_3038</name>
</gene>
<organism evidence="1 2">
    <name type="scientific">Pedobacter duraquae</name>
    <dbReference type="NCBI Taxonomy" id="425511"/>
    <lineage>
        <taxon>Bacteria</taxon>
        <taxon>Pseudomonadati</taxon>
        <taxon>Bacteroidota</taxon>
        <taxon>Sphingobacteriia</taxon>
        <taxon>Sphingobacteriales</taxon>
        <taxon>Sphingobacteriaceae</taxon>
        <taxon>Pedobacter</taxon>
    </lineage>
</organism>
<dbReference type="Proteomes" id="UP000295499">
    <property type="component" value="Unassembled WGS sequence"/>
</dbReference>
<protein>
    <submittedName>
        <fullName evidence="1">Uncharacterized protein</fullName>
    </submittedName>
</protein>
<comment type="caution">
    <text evidence="1">The sequence shown here is derived from an EMBL/GenBank/DDBJ whole genome shotgun (WGS) entry which is preliminary data.</text>
</comment>
<dbReference type="RefSeq" id="WP_133556828.1">
    <property type="nucleotide sequence ID" value="NZ_SNWM01000003.1"/>
</dbReference>
<dbReference type="EMBL" id="SNWM01000003">
    <property type="protein sequence ID" value="TDO21930.1"/>
    <property type="molecule type" value="Genomic_DNA"/>
</dbReference>
<evidence type="ECO:0000313" key="1">
    <source>
        <dbReference type="EMBL" id="TDO21930.1"/>
    </source>
</evidence>
<name>A0A4R6IIW5_9SPHI</name>
<evidence type="ECO:0000313" key="2">
    <source>
        <dbReference type="Proteomes" id="UP000295499"/>
    </source>
</evidence>
<keyword evidence="2" id="KW-1185">Reference proteome</keyword>
<proteinExistence type="predicted"/>
<dbReference type="AlphaFoldDB" id="A0A4R6IIW5"/>
<sequence>MSATLQYLNSRIADKQKEHELALKDSNVSRADIVAETLSELRDLKIILENELHKRSKSHED</sequence>